<dbReference type="PANTHER" id="PTHR45663">
    <property type="entry name" value="GEO12009P1"/>
    <property type="match status" value="1"/>
</dbReference>
<dbReference type="InterPro" id="IPR036249">
    <property type="entry name" value="Thioredoxin-like_sf"/>
</dbReference>
<dbReference type="InterPro" id="IPR005746">
    <property type="entry name" value="Thioredoxin"/>
</dbReference>
<keyword evidence="6" id="KW-0676">Redox-active center</keyword>
<proteinExistence type="inferred from homology"/>
<gene>
    <name evidence="9" type="primary">trxC</name>
    <name evidence="9" type="ORF">AACH06_08830</name>
</gene>
<dbReference type="PRINTS" id="PR00421">
    <property type="entry name" value="THIOREDOXIN"/>
</dbReference>
<sequence length="157" mass="16476">MNATSSPAGSAAAASTHVACPACGATNRVPTARLTHDPVCGRCGEGLLTGHPVELTDANFDKVVSASDLPVVVDFWAPWCGPCRTMAPQFAQAAAQLKGRALFVKVNSDDNPRTASRFAIRSIPTLLKLQRGRELDRLSGALPASQVVAWVASGPRR</sequence>
<feature type="domain" description="Thioredoxin" evidence="8">
    <location>
        <begin position="6"/>
        <end position="156"/>
    </location>
</feature>
<evidence type="ECO:0000256" key="3">
    <source>
        <dbReference type="ARBA" id="ARBA00022723"/>
    </source>
</evidence>
<evidence type="ECO:0000313" key="9">
    <source>
        <dbReference type="EMBL" id="MEK8030915.1"/>
    </source>
</evidence>
<dbReference type="Pfam" id="PF00085">
    <property type="entry name" value="Thioredoxin"/>
    <property type="match status" value="1"/>
</dbReference>
<keyword evidence="3" id="KW-0479">Metal-binding</keyword>
<comment type="caution">
    <text evidence="9">The sequence shown here is derived from an EMBL/GenBank/DDBJ whole genome shotgun (WGS) entry which is preliminary data.</text>
</comment>
<reference evidence="9 10" key="1">
    <citation type="submission" date="2024-04" db="EMBL/GenBank/DDBJ databases">
        <title>Novel species of the genus Ideonella isolated from streams.</title>
        <authorList>
            <person name="Lu H."/>
        </authorList>
    </citation>
    <scope>NUCLEOTIDE SEQUENCE [LARGE SCALE GENOMIC DNA]</scope>
    <source>
        <strain evidence="9 10">DXS29W</strain>
    </source>
</reference>
<evidence type="ECO:0000256" key="2">
    <source>
        <dbReference type="ARBA" id="ARBA00022448"/>
    </source>
</evidence>
<protein>
    <recommendedName>
        <fullName evidence="7">Thioredoxin</fullName>
    </recommendedName>
</protein>
<name>A0ABU9BPU1_9BURK</name>
<dbReference type="Gene3D" id="2.30.30.380">
    <property type="entry name" value="Zn-finger domain of Sec23/24"/>
    <property type="match status" value="1"/>
</dbReference>
<evidence type="ECO:0000259" key="8">
    <source>
        <dbReference type="PROSITE" id="PS51352"/>
    </source>
</evidence>
<evidence type="ECO:0000256" key="1">
    <source>
        <dbReference type="ARBA" id="ARBA00008987"/>
    </source>
</evidence>
<comment type="similarity">
    <text evidence="1">Belongs to the thioredoxin family.</text>
</comment>
<evidence type="ECO:0000313" key="10">
    <source>
        <dbReference type="Proteomes" id="UP001371218"/>
    </source>
</evidence>
<keyword evidence="4" id="KW-0249">Electron transport</keyword>
<dbReference type="CDD" id="cd02947">
    <property type="entry name" value="TRX_family"/>
    <property type="match status" value="1"/>
</dbReference>
<evidence type="ECO:0000256" key="5">
    <source>
        <dbReference type="ARBA" id="ARBA00023157"/>
    </source>
</evidence>
<dbReference type="EMBL" id="JBBUTG010000004">
    <property type="protein sequence ID" value="MEK8030915.1"/>
    <property type="molecule type" value="Genomic_DNA"/>
</dbReference>
<organism evidence="9 10">
    <name type="scientific">Ideonella lacteola</name>
    <dbReference type="NCBI Taxonomy" id="2984193"/>
    <lineage>
        <taxon>Bacteria</taxon>
        <taxon>Pseudomonadati</taxon>
        <taxon>Pseudomonadota</taxon>
        <taxon>Betaproteobacteria</taxon>
        <taxon>Burkholderiales</taxon>
        <taxon>Sphaerotilaceae</taxon>
        <taxon>Ideonella</taxon>
    </lineage>
</organism>
<dbReference type="NCBIfam" id="TIGR01068">
    <property type="entry name" value="thioredoxin"/>
    <property type="match status" value="1"/>
</dbReference>
<keyword evidence="10" id="KW-1185">Reference proteome</keyword>
<evidence type="ECO:0000256" key="7">
    <source>
        <dbReference type="NCBIfam" id="TIGR01068"/>
    </source>
</evidence>
<keyword evidence="2" id="KW-0813">Transport</keyword>
<dbReference type="InterPro" id="IPR049299">
    <property type="entry name" value="Thio2_N"/>
</dbReference>
<evidence type="ECO:0000256" key="4">
    <source>
        <dbReference type="ARBA" id="ARBA00022982"/>
    </source>
</evidence>
<dbReference type="InterPro" id="IPR017937">
    <property type="entry name" value="Thioredoxin_CS"/>
</dbReference>
<dbReference type="Gene3D" id="3.40.30.10">
    <property type="entry name" value="Glutaredoxin"/>
    <property type="match status" value="1"/>
</dbReference>
<dbReference type="PROSITE" id="PS00194">
    <property type="entry name" value="THIOREDOXIN_1"/>
    <property type="match status" value="1"/>
</dbReference>
<accession>A0ABU9BPU1</accession>
<dbReference type="RefSeq" id="WP_341425285.1">
    <property type="nucleotide sequence ID" value="NZ_JBBUTG010000004.1"/>
</dbReference>
<dbReference type="PANTHER" id="PTHR45663:SF11">
    <property type="entry name" value="GEO12009P1"/>
    <property type="match status" value="1"/>
</dbReference>
<dbReference type="Pfam" id="PF21352">
    <property type="entry name" value="Zn_ribbon_Thio2"/>
    <property type="match status" value="1"/>
</dbReference>
<keyword evidence="5" id="KW-1015">Disulfide bond</keyword>
<dbReference type="InterPro" id="IPR013766">
    <property type="entry name" value="Thioredoxin_domain"/>
</dbReference>
<dbReference type="NCBIfam" id="NF008229">
    <property type="entry name" value="PRK10996.1"/>
    <property type="match status" value="1"/>
</dbReference>
<dbReference type="Proteomes" id="UP001371218">
    <property type="component" value="Unassembled WGS sequence"/>
</dbReference>
<dbReference type="SUPFAM" id="SSF52833">
    <property type="entry name" value="Thioredoxin-like"/>
    <property type="match status" value="1"/>
</dbReference>
<evidence type="ECO:0000256" key="6">
    <source>
        <dbReference type="ARBA" id="ARBA00023284"/>
    </source>
</evidence>
<dbReference type="PROSITE" id="PS51352">
    <property type="entry name" value="THIOREDOXIN_2"/>
    <property type="match status" value="1"/>
</dbReference>